<comment type="subcellular location">
    <subcellularLocation>
        <location evidence="1">Membrane</location>
        <topology evidence="1">Multi-pass membrane protein</topology>
    </subcellularLocation>
</comment>
<name>L1I7W9_GUITC</name>
<evidence type="ECO:0000256" key="6">
    <source>
        <dbReference type="SAM" id="Phobius"/>
    </source>
</evidence>
<reference evidence="10" key="2">
    <citation type="submission" date="2012-11" db="EMBL/GenBank/DDBJ databases">
        <authorList>
            <person name="Kuo A."/>
            <person name="Curtis B.A."/>
            <person name="Tanifuji G."/>
            <person name="Burki F."/>
            <person name="Gruber A."/>
            <person name="Irimia M."/>
            <person name="Maruyama S."/>
            <person name="Arias M.C."/>
            <person name="Ball S.G."/>
            <person name="Gile G.H."/>
            <person name="Hirakawa Y."/>
            <person name="Hopkins J.F."/>
            <person name="Rensing S.A."/>
            <person name="Schmutz J."/>
            <person name="Symeonidi A."/>
            <person name="Elias M."/>
            <person name="Eveleigh R.J."/>
            <person name="Herman E.K."/>
            <person name="Klute M.J."/>
            <person name="Nakayama T."/>
            <person name="Obornik M."/>
            <person name="Reyes-Prieto A."/>
            <person name="Armbrust E.V."/>
            <person name="Aves S.J."/>
            <person name="Beiko R.G."/>
            <person name="Coutinho P."/>
            <person name="Dacks J.B."/>
            <person name="Durnford D.G."/>
            <person name="Fast N.M."/>
            <person name="Green B.R."/>
            <person name="Grisdale C."/>
            <person name="Hempe F."/>
            <person name="Henrissat B."/>
            <person name="Hoppner M.P."/>
            <person name="Ishida K.-I."/>
            <person name="Kim E."/>
            <person name="Koreny L."/>
            <person name="Kroth P.G."/>
            <person name="Liu Y."/>
            <person name="Malik S.-B."/>
            <person name="Maier U.G."/>
            <person name="McRose D."/>
            <person name="Mock T."/>
            <person name="Neilson J.A."/>
            <person name="Onodera N.T."/>
            <person name="Poole A.M."/>
            <person name="Pritham E.J."/>
            <person name="Richards T.A."/>
            <person name="Rocap G."/>
            <person name="Roy S.W."/>
            <person name="Sarai C."/>
            <person name="Schaack S."/>
            <person name="Shirato S."/>
            <person name="Slamovits C.H."/>
            <person name="Spencer D.F."/>
            <person name="Suzuki S."/>
            <person name="Worden A.Z."/>
            <person name="Zauner S."/>
            <person name="Barry K."/>
            <person name="Bell C."/>
            <person name="Bharti A.K."/>
            <person name="Crow J.A."/>
            <person name="Grimwood J."/>
            <person name="Kramer R."/>
            <person name="Lindquist E."/>
            <person name="Lucas S."/>
            <person name="Salamov A."/>
            <person name="McFadden G.I."/>
            <person name="Lane C.E."/>
            <person name="Keeling P.J."/>
            <person name="Gray M.W."/>
            <person name="Grigoriev I.V."/>
            <person name="Archibald J.M."/>
        </authorList>
    </citation>
    <scope>NUCLEOTIDE SEQUENCE</scope>
    <source>
        <strain evidence="10">CCMP2712</strain>
    </source>
</reference>
<feature type="transmembrane region" description="Helical" evidence="6">
    <location>
        <begin position="793"/>
        <end position="812"/>
    </location>
</feature>
<evidence type="ECO:0000256" key="1">
    <source>
        <dbReference type="ARBA" id="ARBA00004141"/>
    </source>
</evidence>
<feature type="transmembrane region" description="Helical" evidence="6">
    <location>
        <begin position="751"/>
        <end position="772"/>
    </location>
</feature>
<dbReference type="GeneID" id="17289081"/>
<feature type="transmembrane region" description="Helical" evidence="6">
    <location>
        <begin position="92"/>
        <end position="108"/>
    </location>
</feature>
<dbReference type="eggNOG" id="KOG3599">
    <property type="taxonomic scope" value="Eukaryota"/>
</dbReference>
<dbReference type="InterPro" id="IPR013122">
    <property type="entry name" value="PKD1_2_channel"/>
</dbReference>
<dbReference type="RefSeq" id="XP_005819326.1">
    <property type="nucleotide sequence ID" value="XM_005819269.1"/>
</dbReference>
<evidence type="ECO:0000259" key="7">
    <source>
        <dbReference type="PROSITE" id="PS50004"/>
    </source>
</evidence>
<keyword evidence="2 6" id="KW-0812">Transmembrane</keyword>
<gene>
    <name evidence="8" type="ORF">GUITHDRAFT_121487</name>
</gene>
<dbReference type="Gene3D" id="2.60.40.150">
    <property type="entry name" value="C2 domain"/>
    <property type="match status" value="1"/>
</dbReference>
<dbReference type="PROSITE" id="PS00018">
    <property type="entry name" value="EF_HAND_1"/>
    <property type="match status" value="1"/>
</dbReference>
<organism evidence="8">
    <name type="scientific">Guillardia theta (strain CCMP2712)</name>
    <name type="common">Cryptophyte</name>
    <dbReference type="NCBI Taxonomy" id="905079"/>
    <lineage>
        <taxon>Eukaryota</taxon>
        <taxon>Cryptophyceae</taxon>
        <taxon>Pyrenomonadales</taxon>
        <taxon>Geminigeraceae</taxon>
        <taxon>Guillardia</taxon>
    </lineage>
</organism>
<dbReference type="PROSITE" id="PS50004">
    <property type="entry name" value="C2"/>
    <property type="match status" value="1"/>
</dbReference>
<sequence length="1359" mass="151599">MALNAAVAGVLQHQRESRSYEDAEFDLNRVLENPNVFRNRIETIDSVLHDVESQTLFCPPKESSEKQKESKLQAFLEQVQSRIDRSTRYRKLAGTSLFFLLFILLVFVQRDSQTLFAIESSLLDFLIGDLPTYLSGGFMNSGVGATGYIRNNDDLYSWLQQSILPSVFQDPVCGDGVCDSPAEYPGFGRFGCIPDCGKYPNLTSVSLSLKDVIADSGALLGWDLTLLDSSLDPSRSKFTYNIYSDTMNAFVFEQDIDNATLSLELPDGQYTLVMYQTKQTTDLVDLSTIEHYLRLVQSTVPPNQQLNSFDYGDTRELIASVTLMIENIIDYCSKLVNQSPDSKCETLDVTAYEKQLPLSFAETESSFKQAAMSCPSARDKQSKGSHLKNNINTKLRSTPNISMGTKQVGDTCSSHADCAASSFCAAWTVVASSSSSSSTFVCKPCALCTVDTRDSYDGVCPQDKCPGSGGFPPCVNASALLASFSSSCENHNHFDIWSYGSSSSGPPVVIPPFTPKVLEVTPFNRMVGALVVSQKRMQSLPTCVDHIQDPGLHNYTLLAQSSINCPSTSAQESTPFGFDPTFMPSSSLYNGELRADRFYGDSERHSFVDDSGQEVISYPYGFFPHRYDSNHLDLNMDGELTPDELARDVNGSDFSKSPAVVVSLEADNFKVYFDERLSRKQALDMLTSLQDGKFIDFQTKQVSVELMTYNAVRNILSYCQVTFTWDVGGKIPWEYKITTVGVDKIKHPSTWQLLLMLAILLALVINVGMEVTDILHHLRKFSASSYFTDPFNLIDWLHFAFLVGSVVSWLLLHSKARAFSLKVGYPILFYGPEYGSSRRVSSASSQGSAANFESPIAVTSFAKARRLRTNNQAEYDFLLLLDSVKAMASAEDMYAFFAGMSIVLFVFRMLKSLDFQERMGMVTRTIGRASSDLFHFLLLFMIVFVGYAIVGVFLFGHQYEGMSNLSGSFKSLAITILNMDTTQFYTSMDHAASDISFQLYLWSYIFVVLFILFNIFLAILVEAYSNVKQSTDARAGLVSELKDVLSHGARRWLPGSRNFMADQKIRQSLQDELKARGSSQRMKEVVDKEMARRKAILLRGGVQIDEDGLLDLLTMQSSSSASVAPAPEDAGEGEGQRRVMLDILERYGKDVSELRERRNRELREIVGMENMKRLLAMNLMQINVLEDQRRTLDLVESIASSIMDSIPERRKSFFAAASSSHPESSKIGKLSVCVHGASGLPKMDLIRSCDPYCILYLTGQEDAQSYVTRTIPRSVTPKWEEEFEWDVAAEASSVVITVWDKDNITKDDFIGSVSVELSKALYQSSHENIFLPILNPKIEGRLKQAKLELSVRFHLYGSC</sequence>
<evidence type="ECO:0000256" key="4">
    <source>
        <dbReference type="ARBA" id="ARBA00023136"/>
    </source>
</evidence>
<evidence type="ECO:0000313" key="8">
    <source>
        <dbReference type="EMBL" id="EKX32346.1"/>
    </source>
</evidence>
<dbReference type="InterPro" id="IPR018247">
    <property type="entry name" value="EF_Hand_1_Ca_BS"/>
</dbReference>
<dbReference type="Proteomes" id="UP000011087">
    <property type="component" value="Unassembled WGS sequence"/>
</dbReference>
<dbReference type="Pfam" id="PF08016">
    <property type="entry name" value="PKD_channel"/>
    <property type="match status" value="1"/>
</dbReference>
<dbReference type="InterPro" id="IPR051223">
    <property type="entry name" value="Polycystin"/>
</dbReference>
<keyword evidence="5" id="KW-0175">Coiled coil</keyword>
<dbReference type="Pfam" id="PF00168">
    <property type="entry name" value="C2"/>
    <property type="match status" value="1"/>
</dbReference>
<dbReference type="InterPro" id="IPR000008">
    <property type="entry name" value="C2_dom"/>
</dbReference>
<dbReference type="PaxDb" id="55529-EKX32346"/>
<feature type="transmembrane region" description="Helical" evidence="6">
    <location>
        <begin position="893"/>
        <end position="913"/>
    </location>
</feature>
<dbReference type="CDD" id="cd00030">
    <property type="entry name" value="C2"/>
    <property type="match status" value="1"/>
</dbReference>
<dbReference type="Gene3D" id="1.10.287.70">
    <property type="match status" value="1"/>
</dbReference>
<evidence type="ECO:0000256" key="3">
    <source>
        <dbReference type="ARBA" id="ARBA00022989"/>
    </source>
</evidence>
<dbReference type="PANTHER" id="PTHR10877">
    <property type="entry name" value="POLYCYSTIN FAMILY MEMBER"/>
    <property type="match status" value="1"/>
</dbReference>
<evidence type="ECO:0000313" key="10">
    <source>
        <dbReference type="Proteomes" id="UP000011087"/>
    </source>
</evidence>
<reference evidence="8 10" key="1">
    <citation type="journal article" date="2012" name="Nature">
        <title>Algal genomes reveal evolutionary mosaicism and the fate of nucleomorphs.</title>
        <authorList>
            <consortium name="DOE Joint Genome Institute"/>
            <person name="Curtis B.A."/>
            <person name="Tanifuji G."/>
            <person name="Burki F."/>
            <person name="Gruber A."/>
            <person name="Irimia M."/>
            <person name="Maruyama S."/>
            <person name="Arias M.C."/>
            <person name="Ball S.G."/>
            <person name="Gile G.H."/>
            <person name="Hirakawa Y."/>
            <person name="Hopkins J.F."/>
            <person name="Kuo A."/>
            <person name="Rensing S.A."/>
            <person name="Schmutz J."/>
            <person name="Symeonidi A."/>
            <person name="Elias M."/>
            <person name="Eveleigh R.J."/>
            <person name="Herman E.K."/>
            <person name="Klute M.J."/>
            <person name="Nakayama T."/>
            <person name="Obornik M."/>
            <person name="Reyes-Prieto A."/>
            <person name="Armbrust E.V."/>
            <person name="Aves S.J."/>
            <person name="Beiko R.G."/>
            <person name="Coutinho P."/>
            <person name="Dacks J.B."/>
            <person name="Durnford D.G."/>
            <person name="Fast N.M."/>
            <person name="Green B.R."/>
            <person name="Grisdale C.J."/>
            <person name="Hempel F."/>
            <person name="Henrissat B."/>
            <person name="Hoppner M.P."/>
            <person name="Ishida K."/>
            <person name="Kim E."/>
            <person name="Koreny L."/>
            <person name="Kroth P.G."/>
            <person name="Liu Y."/>
            <person name="Malik S.B."/>
            <person name="Maier U.G."/>
            <person name="McRose D."/>
            <person name="Mock T."/>
            <person name="Neilson J.A."/>
            <person name="Onodera N.T."/>
            <person name="Poole A.M."/>
            <person name="Pritham E.J."/>
            <person name="Richards T.A."/>
            <person name="Rocap G."/>
            <person name="Roy S.W."/>
            <person name="Sarai C."/>
            <person name="Schaack S."/>
            <person name="Shirato S."/>
            <person name="Slamovits C.H."/>
            <person name="Spencer D.F."/>
            <person name="Suzuki S."/>
            <person name="Worden A.Z."/>
            <person name="Zauner S."/>
            <person name="Barry K."/>
            <person name="Bell C."/>
            <person name="Bharti A.K."/>
            <person name="Crow J.A."/>
            <person name="Grimwood J."/>
            <person name="Kramer R."/>
            <person name="Lindquist E."/>
            <person name="Lucas S."/>
            <person name="Salamov A."/>
            <person name="McFadden G.I."/>
            <person name="Lane C.E."/>
            <person name="Keeling P.J."/>
            <person name="Gray M.W."/>
            <person name="Grigoriev I.V."/>
            <person name="Archibald J.M."/>
        </authorList>
    </citation>
    <scope>NUCLEOTIDE SEQUENCE</scope>
    <source>
        <strain evidence="8 10">CCMP2712</strain>
    </source>
</reference>
<keyword evidence="4 6" id="KW-0472">Membrane</keyword>
<feature type="transmembrane region" description="Helical" evidence="6">
    <location>
        <begin position="933"/>
        <end position="955"/>
    </location>
</feature>
<dbReference type="eggNOG" id="KOG1032">
    <property type="taxonomic scope" value="Eukaryota"/>
</dbReference>
<dbReference type="KEGG" id="gtt:GUITHDRAFT_121487"/>
<dbReference type="SUPFAM" id="SSF49562">
    <property type="entry name" value="C2 domain (Calcium/lipid-binding domain, CaLB)"/>
    <property type="match status" value="1"/>
</dbReference>
<proteinExistence type="predicted"/>
<dbReference type="EMBL" id="JH993195">
    <property type="protein sequence ID" value="EKX32346.1"/>
    <property type="molecule type" value="Genomic_DNA"/>
</dbReference>
<feature type="transmembrane region" description="Helical" evidence="6">
    <location>
        <begin position="999"/>
        <end position="1021"/>
    </location>
</feature>
<evidence type="ECO:0000256" key="5">
    <source>
        <dbReference type="SAM" id="Coils"/>
    </source>
</evidence>
<evidence type="ECO:0000256" key="2">
    <source>
        <dbReference type="ARBA" id="ARBA00022692"/>
    </source>
</evidence>
<accession>L1I7W9</accession>
<dbReference type="HOGENOM" id="CLU_246200_0_0_1"/>
<keyword evidence="10" id="KW-1185">Reference proteome</keyword>
<dbReference type="EnsemblProtists" id="EKX32346">
    <property type="protein sequence ID" value="EKX32346"/>
    <property type="gene ID" value="GUITHDRAFT_121487"/>
</dbReference>
<keyword evidence="3 6" id="KW-1133">Transmembrane helix</keyword>
<dbReference type="GO" id="GO:0016020">
    <property type="term" value="C:membrane"/>
    <property type="evidence" value="ECO:0007669"/>
    <property type="project" value="UniProtKB-SubCell"/>
</dbReference>
<dbReference type="SMART" id="SM00239">
    <property type="entry name" value="C2"/>
    <property type="match status" value="1"/>
</dbReference>
<dbReference type="InterPro" id="IPR035892">
    <property type="entry name" value="C2_domain_sf"/>
</dbReference>
<evidence type="ECO:0000313" key="9">
    <source>
        <dbReference type="EnsemblProtists" id="EKX32346"/>
    </source>
</evidence>
<dbReference type="PANTHER" id="PTHR10877:SF183">
    <property type="entry name" value="AT14535P-RELATED"/>
    <property type="match status" value="1"/>
</dbReference>
<protein>
    <recommendedName>
        <fullName evidence="7">C2 domain-containing protein</fullName>
    </recommendedName>
</protein>
<feature type="domain" description="C2" evidence="7">
    <location>
        <begin position="1211"/>
        <end position="1330"/>
    </location>
</feature>
<feature type="coiled-coil region" evidence="5">
    <location>
        <begin position="1144"/>
        <end position="1171"/>
    </location>
</feature>
<reference evidence="9" key="3">
    <citation type="submission" date="2016-03" db="UniProtKB">
        <authorList>
            <consortium name="EnsemblProtists"/>
        </authorList>
    </citation>
    <scope>IDENTIFICATION</scope>
</reference>
<dbReference type="OrthoDB" id="204476at2759"/>